<organism evidence="2 3">
    <name type="scientific">Cedecea colo</name>
    <dbReference type="NCBI Taxonomy" id="2552946"/>
    <lineage>
        <taxon>Bacteria</taxon>
        <taxon>Pseudomonadati</taxon>
        <taxon>Pseudomonadota</taxon>
        <taxon>Gammaproteobacteria</taxon>
        <taxon>Enterobacterales</taxon>
        <taxon>Enterobacteriaceae</taxon>
        <taxon>Cedecea</taxon>
    </lineage>
</organism>
<comment type="caution">
    <text evidence="2">The sequence shown here is derived from an EMBL/GenBank/DDBJ whole genome shotgun (WGS) entry which is preliminary data.</text>
</comment>
<proteinExistence type="predicted"/>
<protein>
    <submittedName>
        <fullName evidence="2">Uncharacterized protein</fullName>
    </submittedName>
</protein>
<evidence type="ECO:0000313" key="2">
    <source>
        <dbReference type="EMBL" id="NIY47858.1"/>
    </source>
</evidence>
<keyword evidence="1" id="KW-0812">Transmembrane</keyword>
<keyword evidence="1" id="KW-1133">Transmembrane helix</keyword>
<dbReference type="EMBL" id="SOYS01000003">
    <property type="protein sequence ID" value="NIY47858.1"/>
    <property type="molecule type" value="Genomic_DNA"/>
</dbReference>
<reference evidence="2 3" key="1">
    <citation type="journal article" date="2020" name="Microorganisms">
        <title>Polyphasic Characterisation of Cedecea colo sp. nov., a New Enteric Bacterium Isolated from the Koala Hindgut.</title>
        <authorList>
            <person name="Boath J.M."/>
            <person name="Dakhal S."/>
            <person name="Van T.T.H."/>
            <person name="Moore R.J."/>
            <person name="Dekiwadia C."/>
            <person name="Macreadie I.G."/>
        </authorList>
    </citation>
    <scope>NUCLEOTIDE SEQUENCE [LARGE SCALE GENOMIC DNA]</scope>
    <source>
        <strain evidence="2 3">ZA</strain>
    </source>
</reference>
<name>A0ABX0VLT1_9ENTR</name>
<sequence>MRRKSVIKILHGMLTAVLLLLVGGYCFYQYFFNTQPNDVFVSKQKLSNTVWLYVTKYDEGNATVADFYRFYLDKDDGSGDVMEALKHRNPFMEAKTKDVIATAYGNTVNIKVTGKIYSFTNSDLFYSDGIAIMPVINLIANGTRD</sequence>
<dbReference type="RefSeq" id="WP_167610519.1">
    <property type="nucleotide sequence ID" value="NZ_SOYS01000003.1"/>
</dbReference>
<dbReference type="Proteomes" id="UP000697927">
    <property type="component" value="Unassembled WGS sequence"/>
</dbReference>
<keyword evidence="1" id="KW-0472">Membrane</keyword>
<evidence type="ECO:0000256" key="1">
    <source>
        <dbReference type="SAM" id="Phobius"/>
    </source>
</evidence>
<feature type="transmembrane region" description="Helical" evidence="1">
    <location>
        <begin position="12"/>
        <end position="32"/>
    </location>
</feature>
<evidence type="ECO:0000313" key="3">
    <source>
        <dbReference type="Proteomes" id="UP000697927"/>
    </source>
</evidence>
<keyword evidence="3" id="KW-1185">Reference proteome</keyword>
<gene>
    <name evidence="2" type="ORF">E2L00_10040</name>
</gene>
<accession>A0ABX0VLT1</accession>